<evidence type="ECO:0000313" key="9">
    <source>
        <dbReference type="EMBL" id="QCE15365.1"/>
    </source>
</evidence>
<dbReference type="GO" id="GO:0005634">
    <property type="term" value="C:nucleus"/>
    <property type="evidence" value="ECO:0007669"/>
    <property type="project" value="UniProtKB-SubCell"/>
</dbReference>
<comment type="subcellular location">
    <subcellularLocation>
        <location evidence="1">Nucleus</location>
    </subcellularLocation>
</comment>
<gene>
    <name evidence="9" type="ORF">DEO72_LG11g2375</name>
</gene>
<dbReference type="GO" id="GO:0009788">
    <property type="term" value="P:negative regulation of abscisic acid-activated signaling pathway"/>
    <property type="evidence" value="ECO:0007669"/>
    <property type="project" value="InterPro"/>
</dbReference>
<evidence type="ECO:0000256" key="4">
    <source>
        <dbReference type="ARBA" id="ARBA00022833"/>
    </source>
</evidence>
<evidence type="ECO:0000256" key="5">
    <source>
        <dbReference type="ARBA" id="ARBA00023242"/>
    </source>
</evidence>
<keyword evidence="10" id="KW-1185">Reference proteome</keyword>
<dbReference type="InterPro" id="IPR044246">
    <property type="entry name" value="ZFP3-like"/>
</dbReference>
<dbReference type="Proteomes" id="UP000501690">
    <property type="component" value="Linkage Group LG11"/>
</dbReference>
<evidence type="ECO:0000256" key="1">
    <source>
        <dbReference type="ARBA" id="ARBA00004123"/>
    </source>
</evidence>
<evidence type="ECO:0000313" key="10">
    <source>
        <dbReference type="Proteomes" id="UP000501690"/>
    </source>
</evidence>
<evidence type="ECO:0000259" key="8">
    <source>
        <dbReference type="PROSITE" id="PS50157"/>
    </source>
</evidence>
<keyword evidence="4" id="KW-0862">Zinc</keyword>
<keyword evidence="2" id="KW-0479">Metal-binding</keyword>
<protein>
    <recommendedName>
        <fullName evidence="8">C2H2-type domain-containing protein</fullName>
    </recommendedName>
</protein>
<dbReference type="InterPro" id="IPR013087">
    <property type="entry name" value="Znf_C2H2_type"/>
</dbReference>
<reference evidence="9 10" key="1">
    <citation type="submission" date="2019-04" db="EMBL/GenBank/DDBJ databases">
        <title>An improved genome assembly and genetic linkage map for asparagus bean, Vigna unguiculata ssp. sesquipedialis.</title>
        <authorList>
            <person name="Xia Q."/>
            <person name="Zhang R."/>
            <person name="Dong Y."/>
        </authorList>
    </citation>
    <scope>NUCLEOTIDE SEQUENCE [LARGE SCALE GENOMIC DNA]</scope>
    <source>
        <tissue evidence="9">Leaf</tissue>
    </source>
</reference>
<dbReference type="GO" id="GO:0008270">
    <property type="term" value="F:zinc ion binding"/>
    <property type="evidence" value="ECO:0007669"/>
    <property type="project" value="UniProtKB-KW"/>
</dbReference>
<accession>A0A4D6NSX9</accession>
<evidence type="ECO:0000256" key="7">
    <source>
        <dbReference type="SAM" id="MobiDB-lite"/>
    </source>
</evidence>
<organism evidence="9 10">
    <name type="scientific">Vigna unguiculata</name>
    <name type="common">Cowpea</name>
    <dbReference type="NCBI Taxonomy" id="3917"/>
    <lineage>
        <taxon>Eukaryota</taxon>
        <taxon>Viridiplantae</taxon>
        <taxon>Streptophyta</taxon>
        <taxon>Embryophyta</taxon>
        <taxon>Tracheophyta</taxon>
        <taxon>Spermatophyta</taxon>
        <taxon>Magnoliopsida</taxon>
        <taxon>eudicotyledons</taxon>
        <taxon>Gunneridae</taxon>
        <taxon>Pentapetalae</taxon>
        <taxon>rosids</taxon>
        <taxon>fabids</taxon>
        <taxon>Fabales</taxon>
        <taxon>Fabaceae</taxon>
        <taxon>Papilionoideae</taxon>
        <taxon>50 kb inversion clade</taxon>
        <taxon>NPAAA clade</taxon>
        <taxon>indigoferoid/millettioid clade</taxon>
        <taxon>Phaseoleae</taxon>
        <taxon>Vigna</taxon>
    </lineage>
</organism>
<dbReference type="SUPFAM" id="SSF57667">
    <property type="entry name" value="beta-beta-alpha zinc fingers"/>
    <property type="match status" value="1"/>
</dbReference>
<name>A0A4D6NSX9_VIGUN</name>
<evidence type="ECO:0000256" key="3">
    <source>
        <dbReference type="ARBA" id="ARBA00022771"/>
    </source>
</evidence>
<feature type="region of interest" description="Disordered" evidence="7">
    <location>
        <begin position="38"/>
        <end position="58"/>
    </location>
</feature>
<dbReference type="PANTHER" id="PTHR47287:SF9">
    <property type="entry name" value="ZINC FINGER PROTEIN 4-LIKE"/>
    <property type="match status" value="1"/>
</dbReference>
<proteinExistence type="predicted"/>
<dbReference type="InterPro" id="IPR036236">
    <property type="entry name" value="Znf_C2H2_sf"/>
</dbReference>
<keyword evidence="3 6" id="KW-0863">Zinc-finger</keyword>
<evidence type="ECO:0000256" key="2">
    <source>
        <dbReference type="ARBA" id="ARBA00022723"/>
    </source>
</evidence>
<dbReference type="PROSITE" id="PS50157">
    <property type="entry name" value="ZINC_FINGER_C2H2_2"/>
    <property type="match status" value="1"/>
</dbReference>
<feature type="domain" description="C2H2-type" evidence="8">
    <location>
        <begin position="69"/>
        <end position="96"/>
    </location>
</feature>
<dbReference type="AlphaFoldDB" id="A0A4D6NSX9"/>
<sequence length="250" mass="28684">MKHYWKKSLKPREDECSNSDIRVLIDFMKMSKNGDITRESSNNKAINSSISDSRDEDEKIGNVKEGKTFCCNYCKKEFSTSQALGGYQNAHKQERAMAKRVEAFDVSGLGHFPYSSYYSSLYNFHHSLYGGSFNRELRVRKDSMIQKLPWIPRYEHSLFKRNNGRLSSSIFDGFEPMKSDYQIPKSDATPNLRVENDNGRSSDKVETLPLFTDVVNNSLSQSEITKLDDPFIPKRSSHGSSFNIDLTLKL</sequence>
<feature type="compositionally biased region" description="Low complexity" evidence="7">
    <location>
        <begin position="40"/>
        <end position="51"/>
    </location>
</feature>
<dbReference type="PANTHER" id="PTHR47287">
    <property type="entry name" value="C2H2 AND C2HC ZINC FINGERS SUPERFAMILY PROTEIN"/>
    <property type="match status" value="1"/>
</dbReference>
<keyword evidence="5" id="KW-0539">Nucleus</keyword>
<dbReference type="EMBL" id="CP039355">
    <property type="protein sequence ID" value="QCE15365.1"/>
    <property type="molecule type" value="Genomic_DNA"/>
</dbReference>
<evidence type="ECO:0000256" key="6">
    <source>
        <dbReference type="PROSITE-ProRule" id="PRU00042"/>
    </source>
</evidence>